<dbReference type="Proteomes" id="UP000886501">
    <property type="component" value="Unassembled WGS sequence"/>
</dbReference>
<gene>
    <name evidence="1" type="ORF">BDM02DRAFT_3116218</name>
</gene>
<keyword evidence="2" id="KW-1185">Reference proteome</keyword>
<name>A0ACB6ZED9_THEGA</name>
<evidence type="ECO:0000313" key="2">
    <source>
        <dbReference type="Proteomes" id="UP000886501"/>
    </source>
</evidence>
<sequence length="58" mass="6368">MSDISSSVYCPSMENVQPRSLSISFHYSRGSHQPEYLPSGSSGCMHCPGHSDAIPRRL</sequence>
<reference evidence="1" key="1">
    <citation type="submission" date="2019-10" db="EMBL/GenBank/DDBJ databases">
        <authorList>
            <consortium name="DOE Joint Genome Institute"/>
            <person name="Kuo A."/>
            <person name="Miyauchi S."/>
            <person name="Kiss E."/>
            <person name="Drula E."/>
            <person name="Kohler A."/>
            <person name="Sanchez-Garcia M."/>
            <person name="Andreopoulos B."/>
            <person name="Barry K.W."/>
            <person name="Bonito G."/>
            <person name="Buee M."/>
            <person name="Carver A."/>
            <person name="Chen C."/>
            <person name="Cichocki N."/>
            <person name="Clum A."/>
            <person name="Culley D."/>
            <person name="Crous P.W."/>
            <person name="Fauchery L."/>
            <person name="Girlanda M."/>
            <person name="Hayes R."/>
            <person name="Keri Z."/>
            <person name="Labutti K."/>
            <person name="Lipzen A."/>
            <person name="Lombard V."/>
            <person name="Magnuson J."/>
            <person name="Maillard F."/>
            <person name="Morin E."/>
            <person name="Murat C."/>
            <person name="Nolan M."/>
            <person name="Ohm R."/>
            <person name="Pangilinan J."/>
            <person name="Pereira M."/>
            <person name="Perotto S."/>
            <person name="Peter M."/>
            <person name="Riley R."/>
            <person name="Sitrit Y."/>
            <person name="Stielow B."/>
            <person name="Szollosi G."/>
            <person name="Zifcakova L."/>
            <person name="Stursova M."/>
            <person name="Spatafora J.W."/>
            <person name="Tedersoo L."/>
            <person name="Vaario L.-M."/>
            <person name="Yamada A."/>
            <person name="Yan M."/>
            <person name="Wang P."/>
            <person name="Xu J."/>
            <person name="Bruns T."/>
            <person name="Baldrian P."/>
            <person name="Vilgalys R."/>
            <person name="Henrissat B."/>
            <person name="Grigoriev I.V."/>
            <person name="Hibbett D."/>
            <person name="Nagy L.G."/>
            <person name="Martin F.M."/>
        </authorList>
    </citation>
    <scope>NUCLEOTIDE SEQUENCE</scope>
    <source>
        <strain evidence="1">P2</strain>
    </source>
</reference>
<accession>A0ACB6ZED9</accession>
<proteinExistence type="predicted"/>
<organism evidence="1 2">
    <name type="scientific">Thelephora ganbajun</name>
    <name type="common">Ganba fungus</name>
    <dbReference type="NCBI Taxonomy" id="370292"/>
    <lineage>
        <taxon>Eukaryota</taxon>
        <taxon>Fungi</taxon>
        <taxon>Dikarya</taxon>
        <taxon>Basidiomycota</taxon>
        <taxon>Agaricomycotina</taxon>
        <taxon>Agaricomycetes</taxon>
        <taxon>Thelephorales</taxon>
        <taxon>Thelephoraceae</taxon>
        <taxon>Thelephora</taxon>
    </lineage>
</organism>
<protein>
    <submittedName>
        <fullName evidence="1">Uncharacterized protein</fullName>
    </submittedName>
</protein>
<comment type="caution">
    <text evidence="1">The sequence shown here is derived from an EMBL/GenBank/DDBJ whole genome shotgun (WGS) entry which is preliminary data.</text>
</comment>
<evidence type="ECO:0000313" key="1">
    <source>
        <dbReference type="EMBL" id="KAF9647917.1"/>
    </source>
</evidence>
<reference evidence="1" key="2">
    <citation type="journal article" date="2020" name="Nat. Commun.">
        <title>Large-scale genome sequencing of mycorrhizal fungi provides insights into the early evolution of symbiotic traits.</title>
        <authorList>
            <person name="Miyauchi S."/>
            <person name="Kiss E."/>
            <person name="Kuo A."/>
            <person name="Drula E."/>
            <person name="Kohler A."/>
            <person name="Sanchez-Garcia M."/>
            <person name="Morin E."/>
            <person name="Andreopoulos B."/>
            <person name="Barry K.W."/>
            <person name="Bonito G."/>
            <person name="Buee M."/>
            <person name="Carver A."/>
            <person name="Chen C."/>
            <person name="Cichocki N."/>
            <person name="Clum A."/>
            <person name="Culley D."/>
            <person name="Crous P.W."/>
            <person name="Fauchery L."/>
            <person name="Girlanda M."/>
            <person name="Hayes R.D."/>
            <person name="Keri Z."/>
            <person name="LaButti K."/>
            <person name="Lipzen A."/>
            <person name="Lombard V."/>
            <person name="Magnuson J."/>
            <person name="Maillard F."/>
            <person name="Murat C."/>
            <person name="Nolan M."/>
            <person name="Ohm R.A."/>
            <person name="Pangilinan J."/>
            <person name="Pereira M.F."/>
            <person name="Perotto S."/>
            <person name="Peter M."/>
            <person name="Pfister S."/>
            <person name="Riley R."/>
            <person name="Sitrit Y."/>
            <person name="Stielow J.B."/>
            <person name="Szollosi G."/>
            <person name="Zifcakova L."/>
            <person name="Stursova M."/>
            <person name="Spatafora J.W."/>
            <person name="Tedersoo L."/>
            <person name="Vaario L.M."/>
            <person name="Yamada A."/>
            <person name="Yan M."/>
            <person name="Wang P."/>
            <person name="Xu J."/>
            <person name="Bruns T."/>
            <person name="Baldrian P."/>
            <person name="Vilgalys R."/>
            <person name="Dunand C."/>
            <person name="Henrissat B."/>
            <person name="Grigoriev I.V."/>
            <person name="Hibbett D."/>
            <person name="Nagy L.G."/>
            <person name="Martin F.M."/>
        </authorList>
    </citation>
    <scope>NUCLEOTIDE SEQUENCE</scope>
    <source>
        <strain evidence="1">P2</strain>
    </source>
</reference>
<dbReference type="EMBL" id="MU118023">
    <property type="protein sequence ID" value="KAF9647917.1"/>
    <property type="molecule type" value="Genomic_DNA"/>
</dbReference>